<dbReference type="AlphaFoldDB" id="A0A2P6NB40"/>
<gene>
    <name evidence="2" type="ORF">PROFUN_02002</name>
</gene>
<evidence type="ECO:0000313" key="2">
    <source>
        <dbReference type="EMBL" id="PRP81168.1"/>
    </source>
</evidence>
<reference evidence="2 3" key="1">
    <citation type="journal article" date="2018" name="Genome Biol. Evol.">
        <title>Multiple Roots of Fruiting Body Formation in Amoebozoa.</title>
        <authorList>
            <person name="Hillmann F."/>
            <person name="Forbes G."/>
            <person name="Novohradska S."/>
            <person name="Ferling I."/>
            <person name="Riege K."/>
            <person name="Groth M."/>
            <person name="Westermann M."/>
            <person name="Marz M."/>
            <person name="Spaller T."/>
            <person name="Winckler T."/>
            <person name="Schaap P."/>
            <person name="Glockner G."/>
        </authorList>
    </citation>
    <scope>NUCLEOTIDE SEQUENCE [LARGE SCALE GENOMIC DNA]</scope>
    <source>
        <strain evidence="2 3">Jena</strain>
    </source>
</reference>
<feature type="transmembrane region" description="Helical" evidence="1">
    <location>
        <begin position="381"/>
        <end position="400"/>
    </location>
</feature>
<accession>A0A2P6NB40</accession>
<organism evidence="2 3">
    <name type="scientific">Planoprotostelium fungivorum</name>
    <dbReference type="NCBI Taxonomy" id="1890364"/>
    <lineage>
        <taxon>Eukaryota</taxon>
        <taxon>Amoebozoa</taxon>
        <taxon>Evosea</taxon>
        <taxon>Variosea</taxon>
        <taxon>Cavosteliida</taxon>
        <taxon>Cavosteliaceae</taxon>
        <taxon>Planoprotostelium</taxon>
    </lineage>
</organism>
<feature type="transmembrane region" description="Helical" evidence="1">
    <location>
        <begin position="78"/>
        <end position="101"/>
    </location>
</feature>
<feature type="transmembrane region" description="Helical" evidence="1">
    <location>
        <begin position="350"/>
        <end position="369"/>
    </location>
</feature>
<comment type="caution">
    <text evidence="2">The sequence shown here is derived from an EMBL/GenBank/DDBJ whole genome shotgun (WGS) entry which is preliminary data.</text>
</comment>
<proteinExistence type="predicted"/>
<evidence type="ECO:0000256" key="1">
    <source>
        <dbReference type="SAM" id="Phobius"/>
    </source>
</evidence>
<keyword evidence="1" id="KW-1133">Transmembrane helix</keyword>
<sequence length="533" mass="60551">MENQTNFSSSVASLGLPFHVELWAIQNSQDPALRAFCEMPVNVAQQRIIQYHQHCTSSAAPAPAVSVELPPMKVRQPVAFDTLSMMKQGVICLFLVWILTIGALLPFFVPFIIMSIVLVVGGLAVFYYKVKGEELDNIIKRYLEFHSLWQVVLCVATLWLVSFAMMVNRWVSFSLFTVAVLLGLAGVWYIKHKRQDAVHEYQPVASEEIKSTETTPLFRVSSQFFVFIQDKDVKAVQYIHSFDMDNTNFSSSVASLGLPSHVELWAIQNAQDPALNTFCNMSANAAQQMIIQYHQHCTSTTTSMPTATEQCMEKTRQPITFDMSSMMQQCVICLLLVLLMNIGALPDWVVSFLIISIACVPSALAVFYYKVIKEEQNIKTHLELASVWQIFLCVATLWLISLSSMYRWISIYLLTFAVIFGLAGLWYIKTRRQDTVVIDNQPMKADTSDTARAVNQAPLLLLMKHHCTPYINDFIWQMQKKLIATVIIARERPVMNEAEVTLRAVEMFPLFFCLAANHLNASDHFFQFIDFNL</sequence>
<feature type="transmembrane region" description="Helical" evidence="1">
    <location>
        <begin position="406"/>
        <end position="428"/>
    </location>
</feature>
<dbReference type="InParanoid" id="A0A2P6NB40"/>
<keyword evidence="1" id="KW-0472">Membrane</keyword>
<dbReference type="EMBL" id="MDYQ01000129">
    <property type="protein sequence ID" value="PRP81168.1"/>
    <property type="molecule type" value="Genomic_DNA"/>
</dbReference>
<feature type="transmembrane region" description="Helical" evidence="1">
    <location>
        <begin position="148"/>
        <end position="167"/>
    </location>
</feature>
<evidence type="ECO:0000313" key="3">
    <source>
        <dbReference type="Proteomes" id="UP000241769"/>
    </source>
</evidence>
<feature type="transmembrane region" description="Helical" evidence="1">
    <location>
        <begin position="173"/>
        <end position="190"/>
    </location>
</feature>
<dbReference type="Proteomes" id="UP000241769">
    <property type="component" value="Unassembled WGS sequence"/>
</dbReference>
<keyword evidence="1" id="KW-0812">Transmembrane</keyword>
<name>A0A2P6NB40_9EUKA</name>
<keyword evidence="3" id="KW-1185">Reference proteome</keyword>
<feature type="transmembrane region" description="Helical" evidence="1">
    <location>
        <begin position="107"/>
        <end position="128"/>
    </location>
</feature>
<protein>
    <submittedName>
        <fullName evidence="2">Uncharacterized protein</fullName>
    </submittedName>
</protein>
<feature type="transmembrane region" description="Helical" evidence="1">
    <location>
        <begin position="326"/>
        <end position="344"/>
    </location>
</feature>